<evidence type="ECO:0000313" key="4">
    <source>
        <dbReference type="Proteomes" id="UP000307440"/>
    </source>
</evidence>
<feature type="compositionally biased region" description="Polar residues" evidence="2">
    <location>
        <begin position="30"/>
        <end position="42"/>
    </location>
</feature>
<evidence type="ECO:0000256" key="2">
    <source>
        <dbReference type="SAM" id="MobiDB-lite"/>
    </source>
</evidence>
<keyword evidence="4" id="KW-1185">Reference proteome</keyword>
<dbReference type="EMBL" id="ML210555">
    <property type="protein sequence ID" value="TFK17175.1"/>
    <property type="molecule type" value="Genomic_DNA"/>
</dbReference>
<feature type="region of interest" description="Disordered" evidence="2">
    <location>
        <begin position="820"/>
        <end position="839"/>
    </location>
</feature>
<evidence type="ECO:0000313" key="3">
    <source>
        <dbReference type="EMBL" id="TFK17175.1"/>
    </source>
</evidence>
<feature type="region of interest" description="Disordered" evidence="2">
    <location>
        <begin position="329"/>
        <end position="410"/>
    </location>
</feature>
<name>A0A5C3KAQ4_COPMA</name>
<sequence>MNIAETARSFLMGKRVTTDDSFEGLPLHNPQPNTARAPTSSIRFRPYPDTSSKQTLEVPMLIQSRRPGSPSGRPRSAHLTRKSRPDSLSQPRSAHSTRKTTVGHPLAPPSNTTVDHPLAPPSNTTVAIPKPAEHFQAHVDGSSSSSNKPHWTSKQVTPVQGQSRGNESQVPSTQGQRRRSRSPAAGTSKEGVQVITKVRVMETDGHKQLEQLKELNNTVMEKEAVARNLEIELRKATTAAKAAEHRAEEAMRGNTATLRAYMEAIKEQMEEDWAVREKALIAEAQAYVKAQVQAGAVAAASEAGTPSSVGPNAALQASNQVVAAASEAGTPLPVGPDAAQPLNQSEGGSLRGGTSNDIPVYPPQNSSTNANNGAGGDKVANPPQGDPEDMGNGGNSKDKAPSSTPFVRRNAYVTNRRMGQNGIEKLLKTNAERVLKNAFLTLDDDPMDGDDEEEASRSIFIMVLMLTDKMQLRRMPRVPKPTTFRSSRGGAGPRFTFVPQEGQDAPPSSASASPPQRASMEGLRSQGSPEQETISTSGDIMKVLQRLAEGLEGLTEKVNGGKVLVTKTPKRRRIGRTFVHESPKEKPEGRKELMSVIRPLFNALLGIEQDMDIVCSPAVKEDKQAVEDFQQGQRGPPLLNPLQPSWSRIGEKKCLWNISLRQQFAEFIIKVTEYTEADRAEIKDIYHEKITRLVRYMGKAANKEGENDEGRDERLMAEASVARKKARVVARRHTIFGKRKEITEEERDDAQDEVVWRDFHKVVSVLGYNGMSSDESDYDNDGNPTGKAFVRHMDWRAPAIGTILKHIDQDEKMTGAYGGPKAGNCGLKRKRKMDARPTRRPAKAGLPINFYHPTWYSTLSKELKRELDVKPEMPLPEYRPVNDVDAMG</sequence>
<dbReference type="OrthoDB" id="3224221at2759"/>
<organism evidence="3 4">
    <name type="scientific">Coprinopsis marcescibilis</name>
    <name type="common">Agaric fungus</name>
    <name type="synonym">Psathyrella marcescibilis</name>
    <dbReference type="NCBI Taxonomy" id="230819"/>
    <lineage>
        <taxon>Eukaryota</taxon>
        <taxon>Fungi</taxon>
        <taxon>Dikarya</taxon>
        <taxon>Basidiomycota</taxon>
        <taxon>Agaricomycotina</taxon>
        <taxon>Agaricomycetes</taxon>
        <taxon>Agaricomycetidae</taxon>
        <taxon>Agaricales</taxon>
        <taxon>Agaricineae</taxon>
        <taxon>Psathyrellaceae</taxon>
        <taxon>Coprinopsis</taxon>
    </lineage>
</organism>
<dbReference type="AlphaFoldDB" id="A0A5C3KAQ4"/>
<feature type="coiled-coil region" evidence="1">
    <location>
        <begin position="212"/>
        <end position="246"/>
    </location>
</feature>
<feature type="region of interest" description="Disordered" evidence="2">
    <location>
        <begin position="21"/>
        <end position="194"/>
    </location>
</feature>
<feature type="compositionally biased region" description="Basic residues" evidence="2">
    <location>
        <begin position="827"/>
        <end position="839"/>
    </location>
</feature>
<feature type="compositionally biased region" description="Low complexity" evidence="2">
    <location>
        <begin position="64"/>
        <end position="74"/>
    </location>
</feature>
<reference evidence="3 4" key="1">
    <citation type="journal article" date="2019" name="Nat. Ecol. Evol.">
        <title>Megaphylogeny resolves global patterns of mushroom evolution.</title>
        <authorList>
            <person name="Varga T."/>
            <person name="Krizsan K."/>
            <person name="Foldi C."/>
            <person name="Dima B."/>
            <person name="Sanchez-Garcia M."/>
            <person name="Sanchez-Ramirez S."/>
            <person name="Szollosi G.J."/>
            <person name="Szarkandi J.G."/>
            <person name="Papp V."/>
            <person name="Albert L."/>
            <person name="Andreopoulos W."/>
            <person name="Angelini C."/>
            <person name="Antonin V."/>
            <person name="Barry K.W."/>
            <person name="Bougher N.L."/>
            <person name="Buchanan P."/>
            <person name="Buyck B."/>
            <person name="Bense V."/>
            <person name="Catcheside P."/>
            <person name="Chovatia M."/>
            <person name="Cooper J."/>
            <person name="Damon W."/>
            <person name="Desjardin D."/>
            <person name="Finy P."/>
            <person name="Geml J."/>
            <person name="Haridas S."/>
            <person name="Hughes K."/>
            <person name="Justo A."/>
            <person name="Karasinski D."/>
            <person name="Kautmanova I."/>
            <person name="Kiss B."/>
            <person name="Kocsube S."/>
            <person name="Kotiranta H."/>
            <person name="LaButti K.M."/>
            <person name="Lechner B.E."/>
            <person name="Liimatainen K."/>
            <person name="Lipzen A."/>
            <person name="Lukacs Z."/>
            <person name="Mihaltcheva S."/>
            <person name="Morgado L.N."/>
            <person name="Niskanen T."/>
            <person name="Noordeloos M.E."/>
            <person name="Ohm R.A."/>
            <person name="Ortiz-Santana B."/>
            <person name="Ovrebo C."/>
            <person name="Racz N."/>
            <person name="Riley R."/>
            <person name="Savchenko A."/>
            <person name="Shiryaev A."/>
            <person name="Soop K."/>
            <person name="Spirin V."/>
            <person name="Szebenyi C."/>
            <person name="Tomsovsky M."/>
            <person name="Tulloss R.E."/>
            <person name="Uehling J."/>
            <person name="Grigoriev I.V."/>
            <person name="Vagvolgyi C."/>
            <person name="Papp T."/>
            <person name="Martin F.M."/>
            <person name="Miettinen O."/>
            <person name="Hibbett D.S."/>
            <person name="Nagy L.G."/>
        </authorList>
    </citation>
    <scope>NUCLEOTIDE SEQUENCE [LARGE SCALE GENOMIC DNA]</scope>
    <source>
        <strain evidence="3 4">CBS 121175</strain>
    </source>
</reference>
<feature type="compositionally biased region" description="Polar residues" evidence="2">
    <location>
        <begin position="341"/>
        <end position="368"/>
    </location>
</feature>
<dbReference type="Proteomes" id="UP000307440">
    <property type="component" value="Unassembled WGS sequence"/>
</dbReference>
<dbReference type="STRING" id="230819.A0A5C3KAQ4"/>
<accession>A0A5C3KAQ4</accession>
<gene>
    <name evidence="3" type="ORF">FA15DRAFT_711062</name>
</gene>
<feature type="region of interest" description="Disordered" evidence="2">
    <location>
        <begin position="479"/>
        <end position="538"/>
    </location>
</feature>
<protein>
    <submittedName>
        <fullName evidence="3">Uncharacterized protein</fullName>
    </submittedName>
</protein>
<feature type="compositionally biased region" description="Polar residues" evidence="2">
    <location>
        <begin position="141"/>
        <end position="175"/>
    </location>
</feature>
<feature type="compositionally biased region" description="Low complexity" evidence="2">
    <location>
        <begin position="505"/>
        <end position="515"/>
    </location>
</feature>
<keyword evidence="1" id="KW-0175">Coiled coil</keyword>
<feature type="compositionally biased region" description="Polar residues" evidence="2">
    <location>
        <begin position="525"/>
        <end position="538"/>
    </location>
</feature>
<proteinExistence type="predicted"/>
<evidence type="ECO:0000256" key="1">
    <source>
        <dbReference type="SAM" id="Coils"/>
    </source>
</evidence>